<protein>
    <submittedName>
        <fullName evidence="2">Uncharacterized protein</fullName>
    </submittedName>
</protein>
<sequence length="583" mass="68331">MPRRKPPFDAQSEFLHADKQVELEEQHQMFLNEQYIIDALIRFILGSGGACAQETHQARGEHADSTHTVRGSETQTQDTGGVRQTTIIPVTQQNLFLIQHFCEWREDFLANLSPVRLINKHRPSTLIINHTAIEGCVDLHTKQIKELNISWRGGEQSTSININGDMTEIVQSFRFLCLHMLVEPSGTVIITALVNKAQLYFLRSFNTFCSIKSVRNQRLLGAQLPGRFVSEDYREPHTDELEALFWALTFSLKFKLDYPVRSHNDRFIIYDLQLKWEVKEYIWEKFELFSSEDDINNILENCYTLQCSEGILNVIIHYANVGEKDPKYIMINSWIYKVYPKKLYVFLVGKQLNGTENADKIESVIKSQKKKHSYTDIREGIRNCKEHHEDLYDLYSEYAQYTRETLQGVYTHGRLKPKREAWFTTYFLATVISESIRNYRSFITTLMALDLILRPNPERAEQEIILEKLPMARGGSWVNSDKRGFYGASTALNKKQKRKLEKLIREEEQICKKWLSLRNKSEIDREMLHRLLELVYGKHRLCEEPSLLQEFTVAYIHFKKKINSPISQELLRESFNWSFSLYT</sequence>
<evidence type="ECO:0000313" key="3">
    <source>
        <dbReference type="Proteomes" id="UP000824219"/>
    </source>
</evidence>
<feature type="region of interest" description="Disordered" evidence="1">
    <location>
        <begin position="55"/>
        <end position="82"/>
    </location>
</feature>
<keyword evidence="3" id="KW-1185">Reference proteome</keyword>
<comment type="caution">
    <text evidence="2">The sequence shown here is derived from an EMBL/GenBank/DDBJ whole genome shotgun (WGS) entry which is preliminary data.</text>
</comment>
<proteinExistence type="predicted"/>
<name>A0A9D3SMD6_9TELE</name>
<dbReference type="Proteomes" id="UP000824219">
    <property type="component" value="Linkage Group LG13"/>
</dbReference>
<gene>
    <name evidence="2" type="ORF">KOW79_011024</name>
</gene>
<feature type="compositionally biased region" description="Basic and acidic residues" evidence="1">
    <location>
        <begin position="56"/>
        <end position="67"/>
    </location>
</feature>
<reference evidence="2 3" key="1">
    <citation type="submission" date="2021-06" db="EMBL/GenBank/DDBJ databases">
        <title>Chromosome-level genome assembly of the red-tail catfish (Hemibagrus wyckioides).</title>
        <authorList>
            <person name="Shao F."/>
        </authorList>
    </citation>
    <scope>NUCLEOTIDE SEQUENCE [LARGE SCALE GENOMIC DNA]</scope>
    <source>
        <strain evidence="2">EC202008001</strain>
        <tissue evidence="2">Blood</tissue>
    </source>
</reference>
<dbReference type="AlphaFoldDB" id="A0A9D3SMD6"/>
<organism evidence="2 3">
    <name type="scientific">Hemibagrus wyckioides</name>
    <dbReference type="NCBI Taxonomy" id="337641"/>
    <lineage>
        <taxon>Eukaryota</taxon>
        <taxon>Metazoa</taxon>
        <taxon>Chordata</taxon>
        <taxon>Craniata</taxon>
        <taxon>Vertebrata</taxon>
        <taxon>Euteleostomi</taxon>
        <taxon>Actinopterygii</taxon>
        <taxon>Neopterygii</taxon>
        <taxon>Teleostei</taxon>
        <taxon>Ostariophysi</taxon>
        <taxon>Siluriformes</taxon>
        <taxon>Bagridae</taxon>
        <taxon>Hemibagrus</taxon>
    </lineage>
</organism>
<evidence type="ECO:0000256" key="1">
    <source>
        <dbReference type="SAM" id="MobiDB-lite"/>
    </source>
</evidence>
<dbReference type="OrthoDB" id="5212at2759"/>
<evidence type="ECO:0000313" key="2">
    <source>
        <dbReference type="EMBL" id="KAG7324708.1"/>
    </source>
</evidence>
<feature type="compositionally biased region" description="Polar residues" evidence="1">
    <location>
        <begin position="68"/>
        <end position="82"/>
    </location>
</feature>
<dbReference type="EMBL" id="JAHKSW010000013">
    <property type="protein sequence ID" value="KAG7324708.1"/>
    <property type="molecule type" value="Genomic_DNA"/>
</dbReference>
<accession>A0A9D3SMD6</accession>